<organism evidence="1 2">
    <name type="scientific">Phytophthora lilii</name>
    <dbReference type="NCBI Taxonomy" id="2077276"/>
    <lineage>
        <taxon>Eukaryota</taxon>
        <taxon>Sar</taxon>
        <taxon>Stramenopiles</taxon>
        <taxon>Oomycota</taxon>
        <taxon>Peronosporomycetes</taxon>
        <taxon>Peronosporales</taxon>
        <taxon>Peronosporaceae</taxon>
        <taxon>Phytophthora</taxon>
    </lineage>
</organism>
<comment type="caution">
    <text evidence="1">The sequence shown here is derived from an EMBL/GenBank/DDBJ whole genome shotgun (WGS) entry which is preliminary data.</text>
</comment>
<name>A0A9W6XHL6_9STRA</name>
<gene>
    <name evidence="1" type="ORF">Plil01_001614000</name>
</gene>
<sequence>MTQTGHAELVDLSVAIMIETTRWASTGGVRDSLRGELHQPLARGFTKASSESIFSLISTLVSSTIWSSDAAAQVLHSAFGLGSPKKP</sequence>
<reference evidence="1" key="1">
    <citation type="submission" date="2023-04" db="EMBL/GenBank/DDBJ databases">
        <title>Phytophthora lilii NBRC 32176.</title>
        <authorList>
            <person name="Ichikawa N."/>
            <person name="Sato H."/>
            <person name="Tonouchi N."/>
        </authorList>
    </citation>
    <scope>NUCLEOTIDE SEQUENCE</scope>
    <source>
        <strain evidence="1">NBRC 32176</strain>
    </source>
</reference>
<evidence type="ECO:0000313" key="1">
    <source>
        <dbReference type="EMBL" id="GMF38720.1"/>
    </source>
</evidence>
<dbReference type="EMBL" id="BSXW01001722">
    <property type="protein sequence ID" value="GMF38720.1"/>
    <property type="molecule type" value="Genomic_DNA"/>
</dbReference>
<proteinExistence type="predicted"/>
<protein>
    <submittedName>
        <fullName evidence="1">Unnamed protein product</fullName>
    </submittedName>
</protein>
<accession>A0A9W6XHL6</accession>
<dbReference type="Proteomes" id="UP001165083">
    <property type="component" value="Unassembled WGS sequence"/>
</dbReference>
<keyword evidence="2" id="KW-1185">Reference proteome</keyword>
<dbReference type="AlphaFoldDB" id="A0A9W6XHL6"/>
<evidence type="ECO:0000313" key="2">
    <source>
        <dbReference type="Proteomes" id="UP001165083"/>
    </source>
</evidence>